<keyword evidence="1" id="KW-0175">Coiled coil</keyword>
<sequence>MDELRGPNIQIVLHVKEGIGFGFLRIPFIVSGSLNGYMLETDPVVPTHAPAFDAELVWEADKRRFRSLRVQNVPIKVEVFTTSTQGRKDKIGYILLSLLGAQPCPSNKFVDVKYSWHKLLGIKSEGKCCHPQLLMSLSIEDRVSTPTPRNELRMFHSNEVAYPLSHTPNSAQAGGPVLLTLNEYLNESKKVVSSPDLQPQLLCEEGLIQIGLGDQLYVLSFVIGSVENLDMLLPNDINKEAIDCCITYSIFTHNIMTDRVGVTSLSTGSSAQFNQRTSLRLRTHLAALARYFAECPHLVVRVCVVDRDVGICSLDLRKLIPTEDVKRFISEFCNSEGRLAIHERCYLVRCDDTALSVRRPYMDVEISLKYIADKSKVQKPNILSARSITHLERGGIKADYNESKLDYRSGSCTQIDPDVGGVGYTNKSAGNTARYKTANGDNILQTSEITELLRKMCDSLAQSQHKWEQRPFTSDMQVQCGPEIDIQDNIKTDRDGDNDSHEQDNGNHKQYDCEDAKEKESKNHSEKDVVKQVLPAVEREAIMQKFIDELEDWKERQQELYKCQLRRKEEYHLELLSREWEKRREELEEKLRAGVERCRSLAADLSRATEDFRLRGYRNTERERKLLEAKKALEAHYTAKYQELREASQKMEDDMHHQLKLKDMRIEELELKVQTLEKNIEVLKNNMRNMEKDAESKHSGLTKDQTASLIQELRCLEEKLDSAVQSKAFFKEQWGRALRELHLTKMSSRRNMLSQLRREKSRLNQVGEVTVAHRHTQLHMRCLSFIDGGEDAQKENIFPFHASSHPESPYKQKGGKGKRTKLGLRDPHSSDSTRNCFHLTRDFCMVVLLEAKKALEAHYTAKYQELREASQKMEDDMHHQLKLKDMRIEELELKVRTLEKNIEVLKNNMRNMEKDAESKHSGLTKDQTASLIQELRCLEEKLDSAVQSKAFFKEQWGRAVRELHLTKMSSRRNMLSQLRREKSRLNQVGLDTIDDYEINRADANETDIKKLKDDFYADLLANTPPLESHSAISLPGPDGLDMFMEMKNASKNSINDKLNELISQRDQLIQQDNPDEATLKQLNNEIRSILINCGT</sequence>
<dbReference type="PANTHER" id="PTHR21574:SF0">
    <property type="entry name" value="CENTROSOMAL PROTEIN OF 120 KDA"/>
    <property type="match status" value="1"/>
</dbReference>
<keyword evidence="5" id="KW-1185">Reference proteome</keyword>
<dbReference type="Gene3D" id="2.60.40.150">
    <property type="entry name" value="C2 domain"/>
    <property type="match status" value="1"/>
</dbReference>
<feature type="region of interest" description="Disordered" evidence="2">
    <location>
        <begin position="488"/>
        <end position="528"/>
    </location>
</feature>
<dbReference type="PANTHER" id="PTHR21574">
    <property type="entry name" value="CENTROSOMAL PROTEIN OF 120 KDA"/>
    <property type="match status" value="1"/>
</dbReference>
<evidence type="ECO:0000256" key="1">
    <source>
        <dbReference type="SAM" id="Coils"/>
    </source>
</evidence>
<feature type="region of interest" description="Disordered" evidence="2">
    <location>
        <begin position="801"/>
        <end position="831"/>
    </location>
</feature>
<evidence type="ECO:0000259" key="3">
    <source>
        <dbReference type="Pfam" id="PF12416"/>
    </source>
</evidence>
<dbReference type="EMBL" id="KQ459193">
    <property type="protein sequence ID" value="KPJ03123.1"/>
    <property type="molecule type" value="Genomic_DNA"/>
</dbReference>
<evidence type="ECO:0000313" key="5">
    <source>
        <dbReference type="Proteomes" id="UP000053268"/>
    </source>
</evidence>
<proteinExistence type="predicted"/>
<organism evidence="4 5">
    <name type="scientific">Papilio xuthus</name>
    <name type="common">Asian swallowtail butterfly</name>
    <dbReference type="NCBI Taxonomy" id="66420"/>
    <lineage>
        <taxon>Eukaryota</taxon>
        <taxon>Metazoa</taxon>
        <taxon>Ecdysozoa</taxon>
        <taxon>Arthropoda</taxon>
        <taxon>Hexapoda</taxon>
        <taxon>Insecta</taxon>
        <taxon>Pterygota</taxon>
        <taxon>Neoptera</taxon>
        <taxon>Endopterygota</taxon>
        <taxon>Lepidoptera</taxon>
        <taxon>Glossata</taxon>
        <taxon>Ditrysia</taxon>
        <taxon>Papilionoidea</taxon>
        <taxon>Papilionidae</taxon>
        <taxon>Papilioninae</taxon>
        <taxon>Papilio</taxon>
    </lineage>
</organism>
<feature type="compositionally biased region" description="Basic residues" evidence="2">
    <location>
        <begin position="813"/>
        <end position="822"/>
    </location>
</feature>
<dbReference type="Pfam" id="PF12416">
    <property type="entry name" value="DUF3668"/>
    <property type="match status" value="1"/>
</dbReference>
<dbReference type="GO" id="GO:0005813">
    <property type="term" value="C:centrosome"/>
    <property type="evidence" value="ECO:0007669"/>
    <property type="project" value="TreeGrafter"/>
</dbReference>
<dbReference type="GO" id="GO:1903724">
    <property type="term" value="P:positive regulation of centriole elongation"/>
    <property type="evidence" value="ECO:0007669"/>
    <property type="project" value="TreeGrafter"/>
</dbReference>
<name>A0A194QC60_PAPXU</name>
<feature type="coiled-coil region" evidence="1">
    <location>
        <begin position="881"/>
        <end position="955"/>
    </location>
</feature>
<dbReference type="STRING" id="66420.A0A194QC60"/>
<dbReference type="InterPro" id="IPR022136">
    <property type="entry name" value="DUF3668"/>
</dbReference>
<feature type="coiled-coil region" evidence="1">
    <location>
        <begin position="659"/>
        <end position="733"/>
    </location>
</feature>
<dbReference type="AlphaFoldDB" id="A0A194QC60"/>
<dbReference type="InterPro" id="IPR035892">
    <property type="entry name" value="C2_domain_sf"/>
</dbReference>
<accession>A0A194QC60</accession>
<evidence type="ECO:0000256" key="2">
    <source>
        <dbReference type="SAM" id="MobiDB-lite"/>
    </source>
</evidence>
<protein>
    <submittedName>
        <fullName evidence="4">Centrosomal protein of 120 kDa</fullName>
    </submittedName>
</protein>
<evidence type="ECO:0000313" key="4">
    <source>
        <dbReference type="EMBL" id="KPJ03123.1"/>
    </source>
</evidence>
<gene>
    <name evidence="4" type="ORF">RR46_06281</name>
</gene>
<feature type="coiled-coil region" evidence="1">
    <location>
        <begin position="577"/>
        <end position="604"/>
    </location>
</feature>
<dbReference type="InterPro" id="IPR039893">
    <property type="entry name" value="CEP120-like"/>
</dbReference>
<feature type="domain" description="DUF3668" evidence="3">
    <location>
        <begin position="197"/>
        <end position="369"/>
    </location>
</feature>
<reference evidence="4 5" key="1">
    <citation type="journal article" date="2015" name="Nat. Commun.">
        <title>Outbred genome sequencing and CRISPR/Cas9 gene editing in butterflies.</title>
        <authorList>
            <person name="Li X."/>
            <person name="Fan D."/>
            <person name="Zhang W."/>
            <person name="Liu G."/>
            <person name="Zhang L."/>
            <person name="Zhao L."/>
            <person name="Fang X."/>
            <person name="Chen L."/>
            <person name="Dong Y."/>
            <person name="Chen Y."/>
            <person name="Ding Y."/>
            <person name="Zhao R."/>
            <person name="Feng M."/>
            <person name="Zhu Y."/>
            <person name="Feng Y."/>
            <person name="Jiang X."/>
            <person name="Zhu D."/>
            <person name="Xiang H."/>
            <person name="Feng X."/>
            <person name="Li S."/>
            <person name="Wang J."/>
            <person name="Zhang G."/>
            <person name="Kronforst M.R."/>
            <person name="Wang W."/>
        </authorList>
    </citation>
    <scope>NUCLEOTIDE SEQUENCE [LARGE SCALE GENOMIC DNA]</scope>
    <source>
        <strain evidence="4">Ya'a_city_454_Px</strain>
        <tissue evidence="4">Whole body</tissue>
    </source>
</reference>
<dbReference type="Proteomes" id="UP000053268">
    <property type="component" value="Unassembled WGS sequence"/>
</dbReference>